<dbReference type="PROSITE" id="PS51375">
    <property type="entry name" value="PPR"/>
    <property type="match status" value="7"/>
</dbReference>
<dbReference type="SUPFAM" id="SSF48452">
    <property type="entry name" value="TPR-like"/>
    <property type="match status" value="2"/>
</dbReference>
<keyword evidence="4" id="KW-1185">Reference proteome</keyword>
<evidence type="ECO:0000256" key="2">
    <source>
        <dbReference type="PROSITE-ProRule" id="PRU00708"/>
    </source>
</evidence>
<dbReference type="Pfam" id="PF13041">
    <property type="entry name" value="PPR_2"/>
    <property type="match status" value="2"/>
</dbReference>
<name>A0ABS8SAV8_DATST</name>
<evidence type="ECO:0008006" key="5">
    <source>
        <dbReference type="Google" id="ProtNLM"/>
    </source>
</evidence>
<feature type="repeat" description="PPR" evidence="2">
    <location>
        <begin position="272"/>
        <end position="302"/>
    </location>
</feature>
<dbReference type="PANTHER" id="PTHR47926:SF545">
    <property type="entry name" value="PENTACOTRIPEPTIDE-REPEAT REGION OF PRORP DOMAIN-CONTAINING PROTEIN"/>
    <property type="match status" value="1"/>
</dbReference>
<dbReference type="InterPro" id="IPR011990">
    <property type="entry name" value="TPR-like_helical_dom_sf"/>
</dbReference>
<dbReference type="InterPro" id="IPR046848">
    <property type="entry name" value="E_motif"/>
</dbReference>
<dbReference type="InterPro" id="IPR002885">
    <property type="entry name" value="PPR_rpt"/>
</dbReference>
<dbReference type="PANTHER" id="PTHR47926">
    <property type="entry name" value="PENTATRICOPEPTIDE REPEAT-CONTAINING PROTEIN"/>
    <property type="match status" value="1"/>
</dbReference>
<evidence type="ECO:0000313" key="3">
    <source>
        <dbReference type="EMBL" id="MCD7455955.1"/>
    </source>
</evidence>
<evidence type="ECO:0000256" key="1">
    <source>
        <dbReference type="ARBA" id="ARBA00022737"/>
    </source>
</evidence>
<comment type="caution">
    <text evidence="3">The sequence shown here is derived from an EMBL/GenBank/DDBJ whole genome shotgun (WGS) entry which is preliminary data.</text>
</comment>
<dbReference type="Proteomes" id="UP000823775">
    <property type="component" value="Unassembled WGS sequence"/>
</dbReference>
<dbReference type="NCBIfam" id="TIGR00756">
    <property type="entry name" value="PPR"/>
    <property type="match status" value="7"/>
</dbReference>
<gene>
    <name evidence="3" type="ORF">HAX54_030242</name>
</gene>
<feature type="repeat" description="PPR" evidence="2">
    <location>
        <begin position="210"/>
        <end position="244"/>
    </location>
</feature>
<dbReference type="Gene3D" id="1.25.40.10">
    <property type="entry name" value="Tetratricopeptide repeat domain"/>
    <property type="match status" value="4"/>
</dbReference>
<feature type="repeat" description="PPR" evidence="2">
    <location>
        <begin position="303"/>
        <end position="337"/>
    </location>
</feature>
<feature type="repeat" description="PPR" evidence="2">
    <location>
        <begin position="439"/>
        <end position="473"/>
    </location>
</feature>
<feature type="repeat" description="PPR" evidence="2">
    <location>
        <begin position="78"/>
        <end position="112"/>
    </location>
</feature>
<reference evidence="3 4" key="1">
    <citation type="journal article" date="2021" name="BMC Genomics">
        <title>Datura genome reveals duplications of psychoactive alkaloid biosynthetic genes and high mutation rate following tissue culture.</title>
        <authorList>
            <person name="Rajewski A."/>
            <person name="Carter-House D."/>
            <person name="Stajich J."/>
            <person name="Litt A."/>
        </authorList>
    </citation>
    <scope>NUCLEOTIDE SEQUENCE [LARGE SCALE GENOMIC DNA]</scope>
    <source>
        <strain evidence="3">AR-01</strain>
    </source>
</reference>
<dbReference type="Pfam" id="PF01535">
    <property type="entry name" value="PPR"/>
    <property type="match status" value="6"/>
</dbReference>
<sequence length="586" mass="65190">MIWALVKNYMMLASKVTILLAKRLCINQTKQIHAAILVNGLYDLESSLVRQIINSTSSCSYNTSHYIKLILNHVQNLDVFSVASTIRFFSRHCQFREAINLYGQLQRCGLSPSTFAISSALKSCARILYRSGGISIHAQAYKYGFCNVVYVQTALVDFYSKVGNMDFAQSIFNEMVGKNIVSWNSVLGGYVKSGDLTMAQRVFDEMPEKDAISWNSMVSGYARMGNIERAYALFRQMPERSPASWNAMISGYIDCGKIELARSFFEAMDQKNNVSYIILISGYSKCGDVESAEELFGQFHKKDQLVYNAMIACYAQNSQAKEALQLFNEMLQLDLRPDEMTLASAISACSQLGDLKFGSWIESFIHETGIQMDDYLATSLIDLYAKCGSIDKAYKLFHGLKKKDLVAYTAMILGCGINGRANDAIKLFDEMMNAEINPNVVTITGILTAYSHIGMVEEAYSCFISLQKYGLSPSVDHYAIVVDLLSRAGRLEEAHGLIKSMSIQPHAGVWGALLLGCSLHNNLELGEIAATHCIELEPDSSGYLSLLANIYTSSGRWDDAERLRKGVEKKGFSKLPGCSWMEEVKA</sequence>
<proteinExistence type="predicted"/>
<keyword evidence="1" id="KW-0677">Repeat</keyword>
<evidence type="ECO:0000313" key="4">
    <source>
        <dbReference type="Proteomes" id="UP000823775"/>
    </source>
</evidence>
<dbReference type="EMBL" id="JACEIK010000378">
    <property type="protein sequence ID" value="MCD7455955.1"/>
    <property type="molecule type" value="Genomic_DNA"/>
</dbReference>
<protein>
    <recommendedName>
        <fullName evidence="5">Pentatricopeptide repeat-containing protein</fullName>
    </recommendedName>
</protein>
<dbReference type="InterPro" id="IPR046960">
    <property type="entry name" value="PPR_At4g14850-like_plant"/>
</dbReference>
<organism evidence="3 4">
    <name type="scientific">Datura stramonium</name>
    <name type="common">Jimsonweed</name>
    <name type="synonym">Common thornapple</name>
    <dbReference type="NCBI Taxonomy" id="4076"/>
    <lineage>
        <taxon>Eukaryota</taxon>
        <taxon>Viridiplantae</taxon>
        <taxon>Streptophyta</taxon>
        <taxon>Embryophyta</taxon>
        <taxon>Tracheophyta</taxon>
        <taxon>Spermatophyta</taxon>
        <taxon>Magnoliopsida</taxon>
        <taxon>eudicotyledons</taxon>
        <taxon>Gunneridae</taxon>
        <taxon>Pentapetalae</taxon>
        <taxon>asterids</taxon>
        <taxon>lamiids</taxon>
        <taxon>Solanales</taxon>
        <taxon>Solanaceae</taxon>
        <taxon>Solanoideae</taxon>
        <taxon>Datureae</taxon>
        <taxon>Datura</taxon>
    </lineage>
</organism>
<feature type="repeat" description="PPR" evidence="2">
    <location>
        <begin position="404"/>
        <end position="438"/>
    </location>
</feature>
<feature type="repeat" description="PPR" evidence="2">
    <location>
        <begin position="179"/>
        <end position="209"/>
    </location>
</feature>
<dbReference type="Pfam" id="PF20431">
    <property type="entry name" value="E_motif"/>
    <property type="match status" value="1"/>
</dbReference>
<accession>A0ABS8SAV8</accession>